<keyword evidence="2" id="KW-1185">Reference proteome</keyword>
<dbReference type="EMBL" id="CP022129">
    <property type="protein sequence ID" value="ASF48080.1"/>
    <property type="molecule type" value="Genomic_DNA"/>
</dbReference>
<dbReference type="AlphaFoldDB" id="A0A1Z4C3K5"/>
<reference evidence="1 2" key="1">
    <citation type="submission" date="2017-06" db="EMBL/GenBank/DDBJ databases">
        <title>Genome Sequencing of the methanotroph Methylovulum psychrotolerants str. HV10-M2 isolated from a high-altitude environment.</title>
        <authorList>
            <person name="Mateos-Rivera A."/>
        </authorList>
    </citation>
    <scope>NUCLEOTIDE SEQUENCE [LARGE SCALE GENOMIC DNA]</scope>
    <source>
        <strain evidence="1 2">HV10_M2</strain>
    </source>
</reference>
<gene>
    <name evidence="1" type="ORF">CEK71_19500</name>
</gene>
<evidence type="ECO:0000313" key="2">
    <source>
        <dbReference type="Proteomes" id="UP000197019"/>
    </source>
</evidence>
<evidence type="ECO:0000313" key="1">
    <source>
        <dbReference type="EMBL" id="ASF48080.1"/>
    </source>
</evidence>
<proteinExistence type="predicted"/>
<sequence>MFNPNCEATGNEPMNIYGLYEKPEELDNYEKNILIIPAVAYAYAANQKKEDPDSEIPLEIEEVILKDAISSASYAIVVIKGRWEKGEHIISTNAYASYDYAMNAIQGRWEKGENAMRSAEEHYQLYSQKYL</sequence>
<accession>A0A1Z4C3K5</accession>
<dbReference type="KEGG" id="mpsy:CEK71_19500"/>
<organism evidence="1 2">
    <name type="scientific">Methylovulum psychrotolerans</name>
    <dbReference type="NCBI Taxonomy" id="1704499"/>
    <lineage>
        <taxon>Bacteria</taxon>
        <taxon>Pseudomonadati</taxon>
        <taxon>Pseudomonadota</taxon>
        <taxon>Gammaproteobacteria</taxon>
        <taxon>Methylococcales</taxon>
        <taxon>Methylococcaceae</taxon>
        <taxon>Methylovulum</taxon>
    </lineage>
</organism>
<dbReference type="Proteomes" id="UP000197019">
    <property type="component" value="Chromosome"/>
</dbReference>
<protein>
    <submittedName>
        <fullName evidence="1">Uncharacterized protein</fullName>
    </submittedName>
</protein>
<name>A0A1Z4C3K5_9GAMM</name>